<gene>
    <name evidence="2" type="ORF">KALB_2113</name>
</gene>
<feature type="compositionally biased region" description="Polar residues" evidence="1">
    <location>
        <begin position="117"/>
        <end position="126"/>
    </location>
</feature>
<reference evidence="2 3" key="1">
    <citation type="journal article" date="2014" name="BMC Genomics">
        <title>Complete genome sequence of producer of the glycopeptide antibiotic Aculeximycin Kutzneria albida DSM 43870T, a representative of minor genus of Pseudonocardiaceae.</title>
        <authorList>
            <person name="Rebets Y."/>
            <person name="Tokovenko B."/>
            <person name="Lushchyk I."/>
            <person name="Ruckert C."/>
            <person name="Zaburannyi N."/>
            <person name="Bechthold A."/>
            <person name="Kalinowski J."/>
            <person name="Luzhetskyy A."/>
        </authorList>
    </citation>
    <scope>NUCLEOTIDE SEQUENCE [LARGE SCALE GENOMIC DNA]</scope>
    <source>
        <strain evidence="2">DSM 43870</strain>
    </source>
</reference>
<name>W5W3R5_9PSEU</name>
<dbReference type="HOGENOM" id="CLU_1978608_0_0_11"/>
<sequence>MYAAIDGISGAVSQLKAASASGGFSITEEGAEPLLKAVADLKAEVRSHIMKSTGLAEVLPLGQTPAAQVYRPFMATVASDQAQGLLPFLHKLQTDLDDVENTIRKSVALQQDADHSGASSLRKNEH</sequence>
<feature type="region of interest" description="Disordered" evidence="1">
    <location>
        <begin position="107"/>
        <end position="126"/>
    </location>
</feature>
<dbReference type="EMBL" id="CP007155">
    <property type="protein sequence ID" value="AHH95482.1"/>
    <property type="molecule type" value="Genomic_DNA"/>
</dbReference>
<dbReference type="KEGG" id="kal:KALB_2113"/>
<dbReference type="Proteomes" id="UP000019225">
    <property type="component" value="Chromosome"/>
</dbReference>
<keyword evidence="3" id="KW-1185">Reference proteome</keyword>
<dbReference type="STRING" id="1449976.KALB_2113"/>
<proteinExistence type="predicted"/>
<dbReference type="eggNOG" id="ENOG5030BI3">
    <property type="taxonomic scope" value="Bacteria"/>
</dbReference>
<evidence type="ECO:0000313" key="3">
    <source>
        <dbReference type="Proteomes" id="UP000019225"/>
    </source>
</evidence>
<protein>
    <submittedName>
        <fullName evidence="2">Uncharacterized protein</fullName>
    </submittedName>
</protein>
<dbReference type="RefSeq" id="WP_025355659.1">
    <property type="nucleotide sequence ID" value="NZ_CP007155.1"/>
</dbReference>
<dbReference type="AlphaFoldDB" id="W5W3R5"/>
<organism evidence="2 3">
    <name type="scientific">Kutzneria albida DSM 43870</name>
    <dbReference type="NCBI Taxonomy" id="1449976"/>
    <lineage>
        <taxon>Bacteria</taxon>
        <taxon>Bacillati</taxon>
        <taxon>Actinomycetota</taxon>
        <taxon>Actinomycetes</taxon>
        <taxon>Pseudonocardiales</taxon>
        <taxon>Pseudonocardiaceae</taxon>
        <taxon>Kutzneria</taxon>
    </lineage>
</organism>
<accession>W5W3R5</accession>
<evidence type="ECO:0000313" key="2">
    <source>
        <dbReference type="EMBL" id="AHH95482.1"/>
    </source>
</evidence>
<evidence type="ECO:0000256" key="1">
    <source>
        <dbReference type="SAM" id="MobiDB-lite"/>
    </source>
</evidence>
<dbReference type="OrthoDB" id="3699236at2"/>